<dbReference type="PANTHER" id="PTHR47926:SF487">
    <property type="entry name" value="REPEAT (TPR)-LIKE SUPERFAMILY PROTEIN, PUTATIVE-RELATED"/>
    <property type="match status" value="1"/>
</dbReference>
<keyword evidence="1" id="KW-0677">Repeat</keyword>
<evidence type="ECO:0000313" key="3">
    <source>
        <dbReference type="EMBL" id="KAK6935811.1"/>
    </source>
</evidence>
<feature type="repeat" description="PPR" evidence="2">
    <location>
        <begin position="353"/>
        <end position="389"/>
    </location>
</feature>
<dbReference type="Proteomes" id="UP001370490">
    <property type="component" value="Unassembled WGS sequence"/>
</dbReference>
<feature type="repeat" description="PPR" evidence="2">
    <location>
        <begin position="217"/>
        <end position="251"/>
    </location>
</feature>
<dbReference type="Pfam" id="PF01535">
    <property type="entry name" value="PPR"/>
    <property type="match status" value="3"/>
</dbReference>
<dbReference type="PANTHER" id="PTHR47926">
    <property type="entry name" value="PENTATRICOPEPTIDE REPEAT-CONTAINING PROTEIN"/>
    <property type="match status" value="1"/>
</dbReference>
<evidence type="ECO:0000313" key="4">
    <source>
        <dbReference type="Proteomes" id="UP001370490"/>
    </source>
</evidence>
<reference evidence="3 4" key="1">
    <citation type="submission" date="2023-12" db="EMBL/GenBank/DDBJ databases">
        <title>A high-quality genome assembly for Dillenia turbinata (Dilleniales).</title>
        <authorList>
            <person name="Chanderbali A."/>
        </authorList>
    </citation>
    <scope>NUCLEOTIDE SEQUENCE [LARGE SCALE GENOMIC DNA]</scope>
    <source>
        <strain evidence="3">LSX21</strain>
        <tissue evidence="3">Leaf</tissue>
    </source>
</reference>
<dbReference type="InterPro" id="IPR046960">
    <property type="entry name" value="PPR_At4g14850-like_plant"/>
</dbReference>
<feature type="repeat" description="PPR" evidence="2">
    <location>
        <begin position="81"/>
        <end position="115"/>
    </location>
</feature>
<dbReference type="AlphaFoldDB" id="A0AAN8VTJ0"/>
<protein>
    <submittedName>
        <fullName evidence="3">Pentatricopeptide repeat</fullName>
    </submittedName>
</protein>
<dbReference type="PROSITE" id="PS51375">
    <property type="entry name" value="PPR"/>
    <property type="match status" value="5"/>
</dbReference>
<dbReference type="Gene3D" id="1.25.40.10">
    <property type="entry name" value="Tetratricopeptide repeat domain"/>
    <property type="match status" value="4"/>
</dbReference>
<feature type="repeat" description="PPR" evidence="2">
    <location>
        <begin position="182"/>
        <end position="216"/>
    </location>
</feature>
<proteinExistence type="predicted"/>
<evidence type="ECO:0000256" key="1">
    <source>
        <dbReference type="ARBA" id="ARBA00022737"/>
    </source>
</evidence>
<gene>
    <name evidence="3" type="ORF">RJ641_032841</name>
</gene>
<dbReference type="FunFam" id="1.25.40.10:FF:000344">
    <property type="entry name" value="Pentatricopeptide repeat-containing protein"/>
    <property type="match status" value="1"/>
</dbReference>
<dbReference type="GO" id="GO:0003723">
    <property type="term" value="F:RNA binding"/>
    <property type="evidence" value="ECO:0007669"/>
    <property type="project" value="InterPro"/>
</dbReference>
<comment type="caution">
    <text evidence="3">The sequence shown here is derived from an EMBL/GenBank/DDBJ whole genome shotgun (WGS) entry which is preliminary data.</text>
</comment>
<dbReference type="InterPro" id="IPR002885">
    <property type="entry name" value="PPR_rpt"/>
</dbReference>
<dbReference type="GO" id="GO:0009451">
    <property type="term" value="P:RNA modification"/>
    <property type="evidence" value="ECO:0007669"/>
    <property type="project" value="InterPro"/>
</dbReference>
<dbReference type="Pfam" id="PF13041">
    <property type="entry name" value="PPR_2"/>
    <property type="match status" value="2"/>
</dbReference>
<evidence type="ECO:0000256" key="2">
    <source>
        <dbReference type="PROSITE-ProRule" id="PRU00708"/>
    </source>
</evidence>
<name>A0AAN8VTJ0_9MAGN</name>
<keyword evidence="4" id="KW-1185">Reference proteome</keyword>
<dbReference type="EMBL" id="JBAMMX010000007">
    <property type="protein sequence ID" value="KAK6935811.1"/>
    <property type="molecule type" value="Genomic_DNA"/>
</dbReference>
<feature type="repeat" description="PPR" evidence="2">
    <location>
        <begin position="252"/>
        <end position="286"/>
    </location>
</feature>
<sequence length="401" mass="44802">MHSLIRKSKVLIAQQREAYAALIETYAQNRELHSGKLLHARLIIKGLACLTYFGCKLVAFYTECGQISDARKLFDRIPRTNERRWIVLIGALAQRGFHQVALGVFGEMQREGIRPSKFVLPSVAKACGTLRDRHTGEQIHAVVLRHSFESDAYVASALIFMYSKWGLVGKAVNVFNAMVEKDLVALNAMVSGYAQQGFVREALELVERMKAEGLKPNVVTWNTLVAGFSQLGDESMVSELFQAMQINGVEPDVVSWTSVISGLVQNFRNKAAFDTFKQMMNDGHYPTSATLSSLLPACANVADLRRGKEIHGYALALGVEKDIFVRSALVDMYAKCGFITEAKTLFHGMMEKNTVTWNSMIFGYANHDAGRWESVVRLKKMIKKRKLQKIPGSSWIDIKAA</sequence>
<accession>A0AAN8VTJ0</accession>
<dbReference type="NCBIfam" id="TIGR00756">
    <property type="entry name" value="PPR"/>
    <property type="match status" value="4"/>
</dbReference>
<dbReference type="InterPro" id="IPR011990">
    <property type="entry name" value="TPR-like_helical_dom_sf"/>
</dbReference>
<organism evidence="3 4">
    <name type="scientific">Dillenia turbinata</name>
    <dbReference type="NCBI Taxonomy" id="194707"/>
    <lineage>
        <taxon>Eukaryota</taxon>
        <taxon>Viridiplantae</taxon>
        <taxon>Streptophyta</taxon>
        <taxon>Embryophyta</taxon>
        <taxon>Tracheophyta</taxon>
        <taxon>Spermatophyta</taxon>
        <taxon>Magnoliopsida</taxon>
        <taxon>eudicotyledons</taxon>
        <taxon>Gunneridae</taxon>
        <taxon>Pentapetalae</taxon>
        <taxon>Dilleniales</taxon>
        <taxon>Dilleniaceae</taxon>
        <taxon>Dillenia</taxon>
    </lineage>
</organism>
<dbReference type="FunFam" id="1.25.40.10:FF:001383">
    <property type="entry name" value="Pentatricopeptide repeat-containing protein mitochondrial"/>
    <property type="match status" value="1"/>
</dbReference>